<organism evidence="1 2">
    <name type="scientific">Reticulomyxa filosa</name>
    <dbReference type="NCBI Taxonomy" id="46433"/>
    <lineage>
        <taxon>Eukaryota</taxon>
        <taxon>Sar</taxon>
        <taxon>Rhizaria</taxon>
        <taxon>Retaria</taxon>
        <taxon>Foraminifera</taxon>
        <taxon>Monothalamids</taxon>
        <taxon>Reticulomyxidae</taxon>
        <taxon>Reticulomyxa</taxon>
    </lineage>
</organism>
<dbReference type="EMBL" id="ASPP01018475">
    <property type="protein sequence ID" value="ETO16210.1"/>
    <property type="molecule type" value="Genomic_DNA"/>
</dbReference>
<dbReference type="AlphaFoldDB" id="X6MSX1"/>
<proteinExistence type="predicted"/>
<accession>X6MSX1</accession>
<comment type="caution">
    <text evidence="1">The sequence shown here is derived from an EMBL/GenBank/DDBJ whole genome shotgun (WGS) entry which is preliminary data.</text>
</comment>
<protein>
    <submittedName>
        <fullName evidence="1">Uncharacterized protein</fullName>
    </submittedName>
</protein>
<keyword evidence="2" id="KW-1185">Reference proteome</keyword>
<gene>
    <name evidence="1" type="ORF">RFI_21146</name>
</gene>
<dbReference type="Proteomes" id="UP000023152">
    <property type="component" value="Unassembled WGS sequence"/>
</dbReference>
<evidence type="ECO:0000313" key="1">
    <source>
        <dbReference type="EMBL" id="ETO16210.1"/>
    </source>
</evidence>
<name>X6MSX1_RETFI</name>
<reference evidence="1 2" key="1">
    <citation type="journal article" date="2013" name="Curr. Biol.">
        <title>The Genome of the Foraminiferan Reticulomyxa filosa.</title>
        <authorList>
            <person name="Glockner G."/>
            <person name="Hulsmann N."/>
            <person name="Schleicher M."/>
            <person name="Noegel A.A."/>
            <person name="Eichinger L."/>
            <person name="Gallinger C."/>
            <person name="Pawlowski J."/>
            <person name="Sierra R."/>
            <person name="Euteneuer U."/>
            <person name="Pillet L."/>
            <person name="Moustafa A."/>
            <person name="Platzer M."/>
            <person name="Groth M."/>
            <person name="Szafranski K."/>
            <person name="Schliwa M."/>
        </authorList>
    </citation>
    <scope>NUCLEOTIDE SEQUENCE [LARGE SCALE GENOMIC DNA]</scope>
</reference>
<sequence>MFLITNYAINHIGQEDNPGYIQEILGDWQDKELLPRTAFDEMNEVIYFHDICLKQFSERFPQLFEKWQQTCKPESLTRLKKHLNDGRISMKDYAKRKEELAQSDQEKKETVINILNNHQNQQTS</sequence>
<evidence type="ECO:0000313" key="2">
    <source>
        <dbReference type="Proteomes" id="UP000023152"/>
    </source>
</evidence>